<evidence type="ECO:0000256" key="4">
    <source>
        <dbReference type="ARBA" id="ARBA00023163"/>
    </source>
</evidence>
<dbReference type="InterPro" id="IPR010982">
    <property type="entry name" value="Lambda_DNA-bd_dom_sf"/>
</dbReference>
<dbReference type="PANTHER" id="PTHR30146:SF95">
    <property type="entry name" value="RIBOSE OPERON REPRESSOR"/>
    <property type="match status" value="1"/>
</dbReference>
<evidence type="ECO:0000259" key="7">
    <source>
        <dbReference type="PROSITE" id="PS50943"/>
    </source>
</evidence>
<feature type="domain" description="HTH cro/C1-type" evidence="7">
    <location>
        <begin position="9"/>
        <end position="50"/>
    </location>
</feature>
<keyword evidence="4" id="KW-0804">Transcription</keyword>
<protein>
    <submittedName>
        <fullName evidence="8">LacI family DNA-binding transcriptional regulator</fullName>
    </submittedName>
</protein>
<dbReference type="InterPro" id="IPR028082">
    <property type="entry name" value="Peripla_BP_I"/>
</dbReference>
<proteinExistence type="predicted"/>
<dbReference type="CDD" id="cd01392">
    <property type="entry name" value="HTH_LacI"/>
    <property type="match status" value="1"/>
</dbReference>
<accession>A0A9D1P0Z0</accession>
<dbReference type="Gene3D" id="3.40.50.2300">
    <property type="match status" value="2"/>
</dbReference>
<dbReference type="PROSITE" id="PS50932">
    <property type="entry name" value="HTH_LACI_2"/>
    <property type="match status" value="1"/>
</dbReference>
<dbReference type="SUPFAM" id="SSF53822">
    <property type="entry name" value="Periplasmic binding protein-like I"/>
    <property type="match status" value="1"/>
</dbReference>
<dbReference type="SMART" id="SM00354">
    <property type="entry name" value="HTH_LACI"/>
    <property type="match status" value="1"/>
</dbReference>
<reference evidence="8" key="2">
    <citation type="journal article" date="2021" name="PeerJ">
        <title>Extensive microbial diversity within the chicken gut microbiome revealed by metagenomics and culture.</title>
        <authorList>
            <person name="Gilroy R."/>
            <person name="Ravi A."/>
            <person name="Getino M."/>
            <person name="Pursley I."/>
            <person name="Horton D.L."/>
            <person name="Alikhan N.F."/>
            <person name="Baker D."/>
            <person name="Gharbi K."/>
            <person name="Hall N."/>
            <person name="Watson M."/>
            <person name="Adriaenssens E.M."/>
            <person name="Foster-Nyarko E."/>
            <person name="Jarju S."/>
            <person name="Secka A."/>
            <person name="Antonio M."/>
            <person name="Oren A."/>
            <person name="Chaudhuri R.R."/>
            <person name="La Ragione R."/>
            <person name="Hildebrand F."/>
            <person name="Pallen M.J."/>
        </authorList>
    </citation>
    <scope>NUCLEOTIDE SEQUENCE</scope>
    <source>
        <strain evidence="8">CHK188-20938</strain>
    </source>
</reference>
<keyword evidence="3 8" id="KW-0238">DNA-binding</keyword>
<evidence type="ECO:0000256" key="5">
    <source>
        <dbReference type="SAM" id="MobiDB-lite"/>
    </source>
</evidence>
<keyword evidence="1" id="KW-0678">Repressor</keyword>
<evidence type="ECO:0000313" key="8">
    <source>
        <dbReference type="EMBL" id="HIV24449.1"/>
    </source>
</evidence>
<evidence type="ECO:0000256" key="2">
    <source>
        <dbReference type="ARBA" id="ARBA00023015"/>
    </source>
</evidence>
<dbReference type="PROSITE" id="PS50943">
    <property type="entry name" value="HTH_CROC1"/>
    <property type="match status" value="1"/>
</dbReference>
<dbReference type="Proteomes" id="UP000824169">
    <property type="component" value="Unassembled WGS sequence"/>
</dbReference>
<gene>
    <name evidence="8" type="ORF">IAB71_01465</name>
</gene>
<evidence type="ECO:0000256" key="3">
    <source>
        <dbReference type="ARBA" id="ARBA00023125"/>
    </source>
</evidence>
<dbReference type="InterPro" id="IPR000843">
    <property type="entry name" value="HTH_LacI"/>
</dbReference>
<feature type="region of interest" description="Disordered" evidence="5">
    <location>
        <begin position="314"/>
        <end position="341"/>
    </location>
</feature>
<keyword evidence="2" id="KW-0805">Transcription regulation</keyword>
<feature type="domain" description="HTH lacI-type" evidence="6">
    <location>
        <begin position="6"/>
        <end position="60"/>
    </location>
</feature>
<name>A0A9D1P0Z0_9FIRM</name>
<dbReference type="GO" id="GO:0000976">
    <property type="term" value="F:transcription cis-regulatory region binding"/>
    <property type="evidence" value="ECO:0007669"/>
    <property type="project" value="TreeGrafter"/>
</dbReference>
<dbReference type="InterPro" id="IPR001387">
    <property type="entry name" value="Cro/C1-type_HTH"/>
</dbReference>
<dbReference type="Pfam" id="PF13377">
    <property type="entry name" value="Peripla_BP_3"/>
    <property type="match status" value="1"/>
</dbReference>
<dbReference type="InterPro" id="IPR046335">
    <property type="entry name" value="LacI/GalR-like_sensor"/>
</dbReference>
<dbReference type="EMBL" id="DVOO01000005">
    <property type="protein sequence ID" value="HIV24449.1"/>
    <property type="molecule type" value="Genomic_DNA"/>
</dbReference>
<dbReference type="SUPFAM" id="SSF47413">
    <property type="entry name" value="lambda repressor-like DNA-binding domains"/>
    <property type="match status" value="1"/>
</dbReference>
<dbReference type="Gene3D" id="1.10.260.40">
    <property type="entry name" value="lambda repressor-like DNA-binding domains"/>
    <property type="match status" value="1"/>
</dbReference>
<evidence type="ECO:0000313" key="9">
    <source>
        <dbReference type="Proteomes" id="UP000824169"/>
    </source>
</evidence>
<organism evidence="8 9">
    <name type="scientific">Candidatus Scatomonas pullistercoris</name>
    <dbReference type="NCBI Taxonomy" id="2840920"/>
    <lineage>
        <taxon>Bacteria</taxon>
        <taxon>Bacillati</taxon>
        <taxon>Bacillota</taxon>
        <taxon>Clostridia</taxon>
        <taxon>Lachnospirales</taxon>
        <taxon>Lachnospiraceae</taxon>
        <taxon>Lachnospiraceae incertae sedis</taxon>
        <taxon>Candidatus Scatomonas</taxon>
    </lineage>
</organism>
<evidence type="ECO:0000256" key="1">
    <source>
        <dbReference type="ARBA" id="ARBA00022491"/>
    </source>
</evidence>
<comment type="caution">
    <text evidence="8">The sequence shown here is derived from an EMBL/GenBank/DDBJ whole genome shotgun (WGS) entry which is preliminary data.</text>
</comment>
<evidence type="ECO:0000259" key="6">
    <source>
        <dbReference type="PROSITE" id="PS50932"/>
    </source>
</evidence>
<reference evidence="8" key="1">
    <citation type="submission" date="2020-10" db="EMBL/GenBank/DDBJ databases">
        <authorList>
            <person name="Gilroy R."/>
        </authorList>
    </citation>
    <scope>NUCLEOTIDE SEQUENCE</scope>
    <source>
        <strain evidence="8">CHK188-20938</strain>
    </source>
</reference>
<dbReference type="PANTHER" id="PTHR30146">
    <property type="entry name" value="LACI-RELATED TRANSCRIPTIONAL REPRESSOR"/>
    <property type="match status" value="1"/>
</dbReference>
<dbReference type="GO" id="GO:0003700">
    <property type="term" value="F:DNA-binding transcription factor activity"/>
    <property type="evidence" value="ECO:0007669"/>
    <property type="project" value="TreeGrafter"/>
</dbReference>
<sequence>MAKKRVTFADIAAYTNFSKTTISRYFNDPDSLTLENQQKIADALEALDYKENKIGRILASGRTEFVGVVIPNLYMHFYAEMLNQILATYETYGYKFLVFTGNAKADVERRYMEELLAYNIEGMIVLSPTIPSEELASYNIPVVGIEREDQKICSVNTDNYLGGVQAAGLLRECCCDILIHVNADIPDTSPASGRIRGFVDACKQEHLPYELILTHLGDTFEENRAKILELTGTLEQKYPNQKKGIFMPNDTHANVLLNILFQKYGRLPDTYRIIGFDNSPISREAVIPTSTVGQQISVMAQEAMKLLSLQMEERKKRRPQPLKDPIHRVIPPDLFRRETTD</sequence>
<dbReference type="AlphaFoldDB" id="A0A9D1P0Z0"/>